<keyword evidence="3" id="KW-0812">Transmembrane</keyword>
<dbReference type="EC" id="1.6.2.4" evidence="2"/>
<evidence type="ECO:0000256" key="3">
    <source>
        <dbReference type="SAM" id="Phobius"/>
    </source>
</evidence>
<dbReference type="Proteomes" id="UP001566204">
    <property type="component" value="Unassembled WGS sequence"/>
</dbReference>
<dbReference type="InterPro" id="IPR008333">
    <property type="entry name" value="Cbr1-like_FAD-bd_dom"/>
</dbReference>
<feature type="transmembrane region" description="Helical" evidence="3">
    <location>
        <begin position="12"/>
        <end position="33"/>
    </location>
</feature>
<evidence type="ECO:0000256" key="2">
    <source>
        <dbReference type="ARBA" id="ARBA00023797"/>
    </source>
</evidence>
<sequence length="730" mass="82479">MLVSVWRYAHLALAIVSSVFLLLLAVTGVILAVDAVNEQRSSYRAENIDSLDLSQALPNLRKIYPEIVELTIDYGQFVSIDAVDTKGSSVKGYIDPKTGKFLGEKDNKSQFVQWVTALHRSLFLKVTGRVIIGVVSFLLFLITVSGLVLIVKRQQGVRNFFAKINRDFFSQYFHVVSGRLFLIPVFILALTGTYLFMVRIGLLDKTNQTVEYQVKTEQAETDIANFSIFKRTKLSDVVKVEFPFMEDDPEDYYVLKLKDRELTINQLNGSIHKEVTYPFTALAEQVSLDLHTGQTNRIWAIILGLASLNILFFIYTGFVITFKRTRIKIKNCYSTGEAEIIILVGTENGSTSFFANQIHKQFLADGQKSLLLGMNQYQTFPRAKHIIVFTSTYGLGTAPSNASQFGKKIWTYSQQAVNFSVLGFGSKAYPDFCAYAHEIDILLAQQSWANRLIPLHTVNDKNVDELISWIHHWSEKTGIAIVSTPAIYTPKVAGLKRFRVIEKSVLSANNSTFTVLLKPQDRVQIQSGDLLAIYPAKDQRERFYSIGYKNGMVQLVVKLFPDGFGSSFLYQLQQHQLLEARVLVNPRFHFPKSAPAVALIANGTGIAPFLGMIAENQAKTPVRLYAGFRYDNATTAHYRQFAEEQKHLGQLQQLRLAFSREQPAQYVMDLIREEGVYFVNLLEHNGCVMLCGALQMQHDVEAVLNEILLKSSGKTLEYYKRIGQVLTDCY</sequence>
<dbReference type="InterPro" id="IPR008254">
    <property type="entry name" value="Flavodoxin/NO_synth"/>
</dbReference>
<evidence type="ECO:0000256" key="1">
    <source>
        <dbReference type="ARBA" id="ARBA00022630"/>
    </source>
</evidence>
<dbReference type="Pfam" id="PF00258">
    <property type="entry name" value="Flavodoxin_1"/>
    <property type="match status" value="1"/>
</dbReference>
<gene>
    <name evidence="5" type="ORF">ABTW24_08095</name>
</gene>
<dbReference type="Gene3D" id="3.40.50.360">
    <property type="match status" value="1"/>
</dbReference>
<evidence type="ECO:0000259" key="4">
    <source>
        <dbReference type="PROSITE" id="PS50902"/>
    </source>
</evidence>
<dbReference type="InterPro" id="IPR001433">
    <property type="entry name" value="OxRdtase_FAD/NAD-bd"/>
</dbReference>
<keyword evidence="1" id="KW-0285">Flavoprotein</keyword>
<dbReference type="Gene3D" id="3.40.50.80">
    <property type="entry name" value="Nucleotide-binding domain of ferredoxin-NADP reductase (FNR) module"/>
    <property type="match status" value="1"/>
</dbReference>
<dbReference type="InterPro" id="IPR029039">
    <property type="entry name" value="Flavoprotein-like_sf"/>
</dbReference>
<dbReference type="RefSeq" id="WP_370482275.1">
    <property type="nucleotide sequence ID" value="NZ_JBEOQA010000001.1"/>
</dbReference>
<accession>A0ABV4HAM6</accession>
<keyword evidence="6" id="KW-1185">Reference proteome</keyword>
<dbReference type="SUPFAM" id="SSF52343">
    <property type="entry name" value="Ferredoxin reductase-like, C-terminal NADP-linked domain"/>
    <property type="match status" value="1"/>
</dbReference>
<dbReference type="EMBL" id="JBEOQB010000002">
    <property type="protein sequence ID" value="MEZ0451551.1"/>
    <property type="molecule type" value="Genomic_DNA"/>
</dbReference>
<protein>
    <recommendedName>
        <fullName evidence="2">NADPH--hemoprotein reductase</fullName>
        <ecNumber evidence="2">1.6.2.4</ecNumber>
    </recommendedName>
</protein>
<evidence type="ECO:0000313" key="5">
    <source>
        <dbReference type="EMBL" id="MEZ0451551.1"/>
    </source>
</evidence>
<evidence type="ECO:0000313" key="6">
    <source>
        <dbReference type="Proteomes" id="UP001566204"/>
    </source>
</evidence>
<feature type="domain" description="Flavodoxin-like" evidence="4">
    <location>
        <begin position="340"/>
        <end position="478"/>
    </location>
</feature>
<keyword evidence="3" id="KW-1133">Transmembrane helix</keyword>
<dbReference type="Pfam" id="PF00175">
    <property type="entry name" value="NAD_binding_1"/>
    <property type="match status" value="1"/>
</dbReference>
<name>A0ABV4HAM6_9SPHI</name>
<dbReference type="Pfam" id="PF00970">
    <property type="entry name" value="FAD_binding_6"/>
    <property type="match status" value="1"/>
</dbReference>
<dbReference type="InterPro" id="IPR005625">
    <property type="entry name" value="PepSY-ass_TM"/>
</dbReference>
<dbReference type="InterPro" id="IPR039261">
    <property type="entry name" value="FNR_nucleotide-bd"/>
</dbReference>
<dbReference type="PANTHER" id="PTHR19384:SF17">
    <property type="entry name" value="NADPH--CYTOCHROME P450 REDUCTASE"/>
    <property type="match status" value="1"/>
</dbReference>
<proteinExistence type="predicted"/>
<reference evidence="5 6" key="1">
    <citation type="submission" date="2024-06" db="EMBL/GenBank/DDBJ databases">
        <title>Soil Sphingobacterium thalpophilum.</title>
        <authorList>
            <person name="Yang J."/>
            <person name="Li J."/>
        </authorList>
    </citation>
    <scope>NUCLEOTIDE SEQUENCE [LARGE SCALE GENOMIC DNA]</scope>
    <source>
        <strain evidence="5 6">22g91tb</strain>
    </source>
</reference>
<dbReference type="Pfam" id="PF03929">
    <property type="entry name" value="PepSY_TM"/>
    <property type="match status" value="1"/>
</dbReference>
<dbReference type="InterPro" id="IPR017938">
    <property type="entry name" value="Riboflavin_synthase-like_b-brl"/>
</dbReference>
<feature type="transmembrane region" description="Helical" evidence="3">
    <location>
        <begin position="298"/>
        <end position="320"/>
    </location>
</feature>
<keyword evidence="3" id="KW-0472">Membrane</keyword>
<feature type="transmembrane region" description="Helical" evidence="3">
    <location>
        <begin position="172"/>
        <end position="197"/>
    </location>
</feature>
<dbReference type="PANTHER" id="PTHR19384">
    <property type="entry name" value="NITRIC OXIDE SYNTHASE-RELATED"/>
    <property type="match status" value="1"/>
</dbReference>
<dbReference type="PROSITE" id="PS50902">
    <property type="entry name" value="FLAVODOXIN_LIKE"/>
    <property type="match status" value="1"/>
</dbReference>
<feature type="transmembrane region" description="Helical" evidence="3">
    <location>
        <begin position="130"/>
        <end position="151"/>
    </location>
</feature>
<dbReference type="SUPFAM" id="SSF63380">
    <property type="entry name" value="Riboflavin synthase domain-like"/>
    <property type="match status" value="1"/>
</dbReference>
<dbReference type="SUPFAM" id="SSF52218">
    <property type="entry name" value="Flavoproteins"/>
    <property type="match status" value="1"/>
</dbReference>
<organism evidence="5 6">
    <name type="scientific">Sphingobacterium thalpophilum</name>
    <dbReference type="NCBI Taxonomy" id="259"/>
    <lineage>
        <taxon>Bacteria</taxon>
        <taxon>Pseudomonadati</taxon>
        <taxon>Bacteroidota</taxon>
        <taxon>Sphingobacteriia</taxon>
        <taxon>Sphingobacteriales</taxon>
        <taxon>Sphingobacteriaceae</taxon>
        <taxon>Sphingobacterium</taxon>
    </lineage>
</organism>
<comment type="caution">
    <text evidence="5">The sequence shown here is derived from an EMBL/GenBank/DDBJ whole genome shotgun (WGS) entry which is preliminary data.</text>
</comment>